<dbReference type="AlphaFoldDB" id="K9TIM9"/>
<accession>K9TIM9</accession>
<feature type="transmembrane region" description="Helical" evidence="1">
    <location>
        <begin position="84"/>
        <end position="104"/>
    </location>
</feature>
<evidence type="ECO:0000313" key="3">
    <source>
        <dbReference type="Proteomes" id="UP000010367"/>
    </source>
</evidence>
<keyword evidence="1" id="KW-0472">Membrane</keyword>
<proteinExistence type="predicted"/>
<feature type="transmembrane region" description="Helical" evidence="1">
    <location>
        <begin position="137"/>
        <end position="157"/>
    </location>
</feature>
<evidence type="ECO:0000313" key="2">
    <source>
        <dbReference type="EMBL" id="AFY82006.1"/>
    </source>
</evidence>
<dbReference type="HOGENOM" id="CLU_1146313_0_0_3"/>
<reference evidence="2 3" key="1">
    <citation type="submission" date="2012-06" db="EMBL/GenBank/DDBJ databases">
        <title>Finished chromosome of genome of Oscillatoria acuminata PCC 6304.</title>
        <authorList>
            <consortium name="US DOE Joint Genome Institute"/>
            <person name="Gugger M."/>
            <person name="Coursin T."/>
            <person name="Rippka R."/>
            <person name="Tandeau De Marsac N."/>
            <person name="Huntemann M."/>
            <person name="Wei C.-L."/>
            <person name="Han J."/>
            <person name="Detter J.C."/>
            <person name="Han C."/>
            <person name="Tapia R."/>
            <person name="Davenport K."/>
            <person name="Daligault H."/>
            <person name="Erkkila T."/>
            <person name="Gu W."/>
            <person name="Munk A.C.C."/>
            <person name="Teshima H."/>
            <person name="Xu Y."/>
            <person name="Chain P."/>
            <person name="Chen A."/>
            <person name="Krypides N."/>
            <person name="Mavromatis K."/>
            <person name="Markowitz V."/>
            <person name="Szeto E."/>
            <person name="Ivanova N."/>
            <person name="Mikhailova N."/>
            <person name="Ovchinnikova G."/>
            <person name="Pagani I."/>
            <person name="Pati A."/>
            <person name="Goodwin L."/>
            <person name="Peters L."/>
            <person name="Pitluck S."/>
            <person name="Woyke T."/>
            <person name="Kerfeld C."/>
        </authorList>
    </citation>
    <scope>NUCLEOTIDE SEQUENCE [LARGE SCALE GENOMIC DNA]</scope>
    <source>
        <strain evidence="2 3">PCC 6304</strain>
    </source>
</reference>
<dbReference type="KEGG" id="oac:Oscil6304_2378"/>
<dbReference type="InParanoid" id="K9TIM9"/>
<organism evidence="2 3">
    <name type="scientific">Oscillatoria acuminata PCC 6304</name>
    <dbReference type="NCBI Taxonomy" id="56110"/>
    <lineage>
        <taxon>Bacteria</taxon>
        <taxon>Bacillati</taxon>
        <taxon>Cyanobacteriota</taxon>
        <taxon>Cyanophyceae</taxon>
        <taxon>Oscillatoriophycideae</taxon>
        <taxon>Oscillatoriales</taxon>
        <taxon>Oscillatoriaceae</taxon>
        <taxon>Oscillatoria</taxon>
    </lineage>
</organism>
<protein>
    <submittedName>
        <fullName evidence="2">Uncharacterized protein</fullName>
    </submittedName>
</protein>
<sequence length="219" mass="24842">MSCFHDQRDRINYGHLENPEFGKFINNLGKIPLLAHHPACNYYHNHIIWIGNLPLCLGCLMMSSGIITGFLLLPHLGVLKTLPFFVLLFIGVLLYVPAVIQIWVQKKSYKIMARFCLGVSVVFLGYAGLWLTPNSMTGWILKVGFITVFYGVWHLTLRVRSQYSKSPCTSCPEGRFPLCSYTTHRIPKLAKKYFSESDGTNPEADEFVTALQSIYSDSQ</sequence>
<keyword evidence="1" id="KW-0812">Transmembrane</keyword>
<dbReference type="Proteomes" id="UP000010367">
    <property type="component" value="Chromosome"/>
</dbReference>
<feature type="transmembrane region" description="Helical" evidence="1">
    <location>
        <begin position="111"/>
        <end position="131"/>
    </location>
</feature>
<keyword evidence="1" id="KW-1133">Transmembrane helix</keyword>
<dbReference type="OrthoDB" id="5506465at2"/>
<evidence type="ECO:0000256" key="1">
    <source>
        <dbReference type="SAM" id="Phobius"/>
    </source>
</evidence>
<feature type="transmembrane region" description="Helical" evidence="1">
    <location>
        <begin position="47"/>
        <end position="72"/>
    </location>
</feature>
<dbReference type="EMBL" id="CP003607">
    <property type="protein sequence ID" value="AFY82006.1"/>
    <property type="molecule type" value="Genomic_DNA"/>
</dbReference>
<name>K9TIM9_9CYAN</name>
<dbReference type="RefSeq" id="WP_015148648.1">
    <property type="nucleotide sequence ID" value="NC_019693.1"/>
</dbReference>
<gene>
    <name evidence="2" type="ORF">Oscil6304_2378</name>
</gene>
<keyword evidence="3" id="KW-1185">Reference proteome</keyword>